<sequence length="126" mass="13956">MAKIRIAQNPTFKAFVSIPIVGGEPEKIEFTFKYRDRPGLAALFDEWNLKRDEARTSLGESPTLSEIVAADTEQQSQQIKDLVVGWGFDDKFDDKSIRALVTSCQGAAEAVVNAYQSAFNQARLGN</sequence>
<reference evidence="1 2" key="1">
    <citation type="submission" date="2015-09" db="EMBL/GenBank/DDBJ databases">
        <title>Genome sequence of ICMP 11288.</title>
        <authorList>
            <person name="Visnovsky S."/>
            <person name="Lu A."/>
            <person name="Panda P."/>
            <person name="Pitman A."/>
        </authorList>
    </citation>
    <scope>NUCLEOTIDE SEQUENCE [LARGE SCALE GENOMIC DNA]</scope>
    <source>
        <strain evidence="1 2">ICMP 11288</strain>
    </source>
</reference>
<dbReference type="InterPro" id="IPR014859">
    <property type="entry name" value="Phage_TAC_4"/>
</dbReference>
<accession>A0A0W0I1L1</accession>
<dbReference type="AlphaFoldDB" id="A0A0W0I1L1"/>
<dbReference type="Proteomes" id="UP000054197">
    <property type="component" value="Unassembled WGS sequence"/>
</dbReference>
<gene>
    <name evidence="1" type="ORF">AO063_21225</name>
</gene>
<proteinExistence type="predicted"/>
<dbReference type="RefSeq" id="WP_058419808.1">
    <property type="nucleotide sequence ID" value="NZ_LKEF01000012.1"/>
</dbReference>
<comment type="caution">
    <text evidence="1">The sequence shown here is derived from an EMBL/GenBank/DDBJ whole genome shotgun (WGS) entry which is preliminary data.</text>
</comment>
<evidence type="ECO:0008006" key="3">
    <source>
        <dbReference type="Google" id="ProtNLM"/>
    </source>
</evidence>
<dbReference type="Pfam" id="PF08748">
    <property type="entry name" value="Phage_TAC_4"/>
    <property type="match status" value="1"/>
</dbReference>
<organism evidence="1 2">
    <name type="scientific">Pseudomonas fluorescens ICMP 11288</name>
    <dbReference type="NCBI Taxonomy" id="1198309"/>
    <lineage>
        <taxon>Bacteria</taxon>
        <taxon>Pseudomonadati</taxon>
        <taxon>Pseudomonadota</taxon>
        <taxon>Gammaproteobacteria</taxon>
        <taxon>Pseudomonadales</taxon>
        <taxon>Pseudomonadaceae</taxon>
        <taxon>Pseudomonas</taxon>
    </lineage>
</organism>
<dbReference type="EMBL" id="LKEF01000012">
    <property type="protein sequence ID" value="KTB67024.1"/>
    <property type="molecule type" value="Genomic_DNA"/>
</dbReference>
<name>A0A0W0I1L1_PSEFL</name>
<evidence type="ECO:0000313" key="2">
    <source>
        <dbReference type="Proteomes" id="UP000054197"/>
    </source>
</evidence>
<protein>
    <recommendedName>
        <fullName evidence="3">Phage tail protein</fullName>
    </recommendedName>
</protein>
<evidence type="ECO:0000313" key="1">
    <source>
        <dbReference type="EMBL" id="KTB67024.1"/>
    </source>
</evidence>